<reference evidence="1 2" key="1">
    <citation type="submission" date="2016-10" db="EMBL/GenBank/DDBJ databases">
        <authorList>
            <person name="de Groot N.N."/>
        </authorList>
    </citation>
    <scope>NUCLEOTIDE SEQUENCE [LARGE SCALE GENOMIC DNA]</scope>
    <source>
        <strain evidence="1 2">DSM 27078</strain>
    </source>
</reference>
<evidence type="ECO:0000313" key="2">
    <source>
        <dbReference type="Proteomes" id="UP000198648"/>
    </source>
</evidence>
<name>A0A1H9BNB7_9FLAO</name>
<dbReference type="Proteomes" id="UP000198648">
    <property type="component" value="Unassembled WGS sequence"/>
</dbReference>
<dbReference type="STRING" id="1299341.SAMN05444005_103116"/>
<proteinExistence type="predicted"/>
<sequence length="115" mass="13793">MTQNTYFLHFKDSYVVGFHSDDIDPKFLPKGEKTIKVLTNEPTKYLGLDEKQIFLDPLPEVNHDVTDKESLDYRRQELKRLFYEIQFTKAIDEDAKELELLYDTKLREYRELKAK</sequence>
<keyword evidence="2" id="KW-1185">Reference proteome</keyword>
<dbReference type="AlphaFoldDB" id="A0A1H9BNB7"/>
<dbReference type="RefSeq" id="WP_091467160.1">
    <property type="nucleotide sequence ID" value="NZ_FOEI01000003.1"/>
</dbReference>
<protein>
    <submittedName>
        <fullName evidence="1">Uncharacterized protein</fullName>
    </submittedName>
</protein>
<accession>A0A1H9BNB7</accession>
<gene>
    <name evidence="1" type="ORF">SAMN05444005_103116</name>
</gene>
<dbReference type="EMBL" id="FOEI01000003">
    <property type="protein sequence ID" value="SEP90450.1"/>
    <property type="molecule type" value="Genomic_DNA"/>
</dbReference>
<evidence type="ECO:0000313" key="1">
    <source>
        <dbReference type="EMBL" id="SEP90450.1"/>
    </source>
</evidence>
<organism evidence="1 2">
    <name type="scientific">Flavobacterium urocaniciphilum</name>
    <dbReference type="NCBI Taxonomy" id="1299341"/>
    <lineage>
        <taxon>Bacteria</taxon>
        <taxon>Pseudomonadati</taxon>
        <taxon>Bacteroidota</taxon>
        <taxon>Flavobacteriia</taxon>
        <taxon>Flavobacteriales</taxon>
        <taxon>Flavobacteriaceae</taxon>
        <taxon>Flavobacterium</taxon>
    </lineage>
</organism>